<dbReference type="SUPFAM" id="SSF102588">
    <property type="entry name" value="LmbE-like"/>
    <property type="match status" value="1"/>
</dbReference>
<dbReference type="InterPro" id="IPR024078">
    <property type="entry name" value="LmbE-like_dom_sf"/>
</dbReference>
<dbReference type="NCBIfam" id="TIGR04001">
    <property type="entry name" value="thiol_BshB1"/>
    <property type="match status" value="1"/>
</dbReference>
<dbReference type="Pfam" id="PF02585">
    <property type="entry name" value="PIG-L"/>
    <property type="match status" value="1"/>
</dbReference>
<keyword evidence="2" id="KW-1185">Reference proteome</keyword>
<organism evidence="1 2">
    <name type="scientific">Aneurinibacillus thermoaerophilus</name>
    <dbReference type="NCBI Taxonomy" id="143495"/>
    <lineage>
        <taxon>Bacteria</taxon>
        <taxon>Bacillati</taxon>
        <taxon>Bacillota</taxon>
        <taxon>Bacilli</taxon>
        <taxon>Bacillales</taxon>
        <taxon>Paenibacillaceae</taxon>
        <taxon>Aneurinibacillus group</taxon>
        <taxon>Aneurinibacillus</taxon>
    </lineage>
</organism>
<sequence>MARDRAQIQRRGSEMSGRFPAPLHALAFGAHPDDVEIGAGGLLRKWANQGKRTGICDLTKAELSSNGTVERRQQEAAEASRLLGLHVRLNLELPDRGLAPVPEQIQAITRIIRLYRPRVVLMPYWEDRHPDHGMCSVLVREAVFNARIRKYNAGGEETFPPHKVEHVIAYFINGQTDPQFLVDISKEMEAKMAALGAYRSQFEMEPGSVATPLTEGYLERVRAREYIFGQSAGVVYAEGFVSYTPLLLKDFL</sequence>
<dbReference type="InterPro" id="IPR003737">
    <property type="entry name" value="GlcNAc_PI_deacetylase-related"/>
</dbReference>
<gene>
    <name evidence="1" type="primary">bshB1</name>
    <name evidence="1" type="ORF">K3F53_06715</name>
</gene>
<dbReference type="Gene3D" id="3.40.50.10320">
    <property type="entry name" value="LmbE-like"/>
    <property type="match status" value="1"/>
</dbReference>
<dbReference type="InterPro" id="IPR023842">
    <property type="entry name" value="Bacillithiol_biosynth_BshB1"/>
</dbReference>
<dbReference type="PANTHER" id="PTHR12993:SF30">
    <property type="entry name" value="N-ACETYL-ALPHA-D-GLUCOSAMINYL L-MALATE DEACETYLASE 1"/>
    <property type="match status" value="1"/>
</dbReference>
<accession>A0ABX8YFQ0</accession>
<name>A0ABX8YFQ0_ANETH</name>
<proteinExistence type="predicted"/>
<evidence type="ECO:0000313" key="2">
    <source>
        <dbReference type="Proteomes" id="UP000826616"/>
    </source>
</evidence>
<evidence type="ECO:0000313" key="1">
    <source>
        <dbReference type="EMBL" id="QYY43884.1"/>
    </source>
</evidence>
<dbReference type="Proteomes" id="UP000826616">
    <property type="component" value="Chromosome"/>
</dbReference>
<protein>
    <submittedName>
        <fullName evidence="1">Bacillithiol biosynthesis deacetylase BshB1</fullName>
    </submittedName>
</protein>
<reference evidence="1 2" key="1">
    <citation type="submission" date="2021-08" db="EMBL/GenBank/DDBJ databases">
        <title>Complete genome sequence of the strain Aneurinibacillus thermoaerophilus CCM 8960.</title>
        <authorList>
            <person name="Musilova J."/>
            <person name="Kourilova X."/>
            <person name="Pernicova I."/>
            <person name="Bezdicek M."/>
            <person name="Lengerova M."/>
            <person name="Obruca S."/>
            <person name="Sedlar K."/>
        </authorList>
    </citation>
    <scope>NUCLEOTIDE SEQUENCE [LARGE SCALE GENOMIC DNA]</scope>
    <source>
        <strain evidence="1 2">CCM 8960</strain>
    </source>
</reference>
<dbReference type="PANTHER" id="PTHR12993">
    <property type="entry name" value="N-ACETYLGLUCOSAMINYL-PHOSPHATIDYLINOSITOL DE-N-ACETYLASE-RELATED"/>
    <property type="match status" value="1"/>
</dbReference>
<dbReference type="EMBL" id="CP080764">
    <property type="protein sequence ID" value="QYY43884.1"/>
    <property type="molecule type" value="Genomic_DNA"/>
</dbReference>